<reference evidence="1" key="1">
    <citation type="journal article" date="2022" name="bioRxiv">
        <title>Sequencing and chromosome-scale assembly of the giantPleurodeles waltlgenome.</title>
        <authorList>
            <person name="Brown T."/>
            <person name="Elewa A."/>
            <person name="Iarovenko S."/>
            <person name="Subramanian E."/>
            <person name="Araus A.J."/>
            <person name="Petzold A."/>
            <person name="Susuki M."/>
            <person name="Suzuki K.-i.T."/>
            <person name="Hayashi T."/>
            <person name="Toyoda A."/>
            <person name="Oliveira C."/>
            <person name="Osipova E."/>
            <person name="Leigh N.D."/>
            <person name="Simon A."/>
            <person name="Yun M.H."/>
        </authorList>
    </citation>
    <scope>NUCLEOTIDE SEQUENCE</scope>
    <source>
        <strain evidence="1">20211129_DDA</strain>
        <tissue evidence="1">Liver</tissue>
    </source>
</reference>
<dbReference type="EMBL" id="JANPWB010000002">
    <property type="protein sequence ID" value="KAJ1209975.1"/>
    <property type="molecule type" value="Genomic_DNA"/>
</dbReference>
<sequence length="103" mass="11553">MQWAFIGRSPLQCGLGSQQVIRRCRWGLGHPQDTSWKRSGAARLTSGDTYGPGFQDVQQFVSEEPSTSRGAGCVEQNFELEDKVLDYDEGDQQEEEEIVQQKG</sequence>
<name>A0AAV7W7K2_PLEWA</name>
<evidence type="ECO:0000313" key="2">
    <source>
        <dbReference type="Proteomes" id="UP001066276"/>
    </source>
</evidence>
<protein>
    <submittedName>
        <fullName evidence="1">Uncharacterized protein</fullName>
    </submittedName>
</protein>
<dbReference type="Proteomes" id="UP001066276">
    <property type="component" value="Chromosome 1_2"/>
</dbReference>
<comment type="caution">
    <text evidence="1">The sequence shown here is derived from an EMBL/GenBank/DDBJ whole genome shotgun (WGS) entry which is preliminary data.</text>
</comment>
<keyword evidence="2" id="KW-1185">Reference proteome</keyword>
<gene>
    <name evidence="1" type="ORF">NDU88_005344</name>
</gene>
<dbReference type="AlphaFoldDB" id="A0AAV7W7K2"/>
<proteinExistence type="predicted"/>
<evidence type="ECO:0000313" key="1">
    <source>
        <dbReference type="EMBL" id="KAJ1209975.1"/>
    </source>
</evidence>
<organism evidence="1 2">
    <name type="scientific">Pleurodeles waltl</name>
    <name type="common">Iberian ribbed newt</name>
    <dbReference type="NCBI Taxonomy" id="8319"/>
    <lineage>
        <taxon>Eukaryota</taxon>
        <taxon>Metazoa</taxon>
        <taxon>Chordata</taxon>
        <taxon>Craniata</taxon>
        <taxon>Vertebrata</taxon>
        <taxon>Euteleostomi</taxon>
        <taxon>Amphibia</taxon>
        <taxon>Batrachia</taxon>
        <taxon>Caudata</taxon>
        <taxon>Salamandroidea</taxon>
        <taxon>Salamandridae</taxon>
        <taxon>Pleurodelinae</taxon>
        <taxon>Pleurodeles</taxon>
    </lineage>
</organism>
<accession>A0AAV7W7K2</accession>